<dbReference type="Gene3D" id="3.80.10.10">
    <property type="entry name" value="Ribonuclease Inhibitor"/>
    <property type="match status" value="2"/>
</dbReference>
<sequence>LFDKTTTYMKYKKIQIFYQDNFAELKPVLDQSNPIMLILPNISQIPNIDQASHSKILRISKVLIAPHLRVIGSNGLCNSNLVKIIGKQIEIIEEQGLYGSQFLASITLDNVAKIGPFAFLGTNLNKIRNNVLESLESSQFKTNRNIQKVKMPKLRIFSPNVFMFCSIYEFDAPNVENILEYNDIDNLKIRKYNFPKPESTIILTPAIEPAEPSNQYLDEQQKSGLTDSLSENGILVLNQSKVPNNAFKQFFKPKTEIFYIYSQSVTEIGERAFCCQYRLKKAIFPNLTNIFEAAFENCTSLHTFAAEKCTFAAQNAFSSCQSLEKLRIDIHSAQKRVFSHTKVTFLSLPNLIQIDDYAFGDSGIRFLKAPNLREIHKDAFACCQKVEVECGIEVPGECIRVALLKDFEKQKQQMERIQDLIGENKNKAKLVKGKLRV</sequence>
<organism evidence="1">
    <name type="scientific">Trepomonas sp. PC1</name>
    <dbReference type="NCBI Taxonomy" id="1076344"/>
    <lineage>
        <taxon>Eukaryota</taxon>
        <taxon>Metamonada</taxon>
        <taxon>Diplomonadida</taxon>
        <taxon>Hexamitidae</taxon>
        <taxon>Hexamitinae</taxon>
        <taxon>Trepomonas</taxon>
    </lineage>
</organism>
<feature type="non-terminal residue" evidence="1">
    <location>
        <position position="1"/>
    </location>
</feature>
<gene>
    <name evidence="1" type="ORF">TPC1_14266</name>
</gene>
<protein>
    <submittedName>
        <fullName evidence="1">Leucine rich repeats-containing protein</fullName>
    </submittedName>
</protein>
<dbReference type="InterPro" id="IPR032675">
    <property type="entry name" value="LRR_dom_sf"/>
</dbReference>
<dbReference type="PANTHER" id="PTHR45661">
    <property type="entry name" value="SURFACE ANTIGEN"/>
    <property type="match status" value="1"/>
</dbReference>
<name>A0A146K9B5_9EUKA</name>
<evidence type="ECO:0000313" key="1">
    <source>
        <dbReference type="EMBL" id="JAP93452.1"/>
    </source>
</evidence>
<dbReference type="InterPro" id="IPR053139">
    <property type="entry name" value="Surface_bspA-like"/>
</dbReference>
<dbReference type="SUPFAM" id="SSF52058">
    <property type="entry name" value="L domain-like"/>
    <property type="match status" value="1"/>
</dbReference>
<dbReference type="PANTHER" id="PTHR45661:SF3">
    <property type="entry name" value="IG-LIKE DOMAIN-CONTAINING PROTEIN"/>
    <property type="match status" value="1"/>
</dbReference>
<dbReference type="EMBL" id="GDID01003154">
    <property type="protein sequence ID" value="JAP93452.1"/>
    <property type="molecule type" value="Transcribed_RNA"/>
</dbReference>
<dbReference type="AlphaFoldDB" id="A0A146K9B5"/>
<proteinExistence type="predicted"/>
<dbReference type="InterPro" id="IPR026906">
    <property type="entry name" value="LRR_5"/>
</dbReference>
<dbReference type="Pfam" id="PF13306">
    <property type="entry name" value="LRR_5"/>
    <property type="match status" value="2"/>
</dbReference>
<accession>A0A146K9B5</accession>
<reference evidence="1" key="1">
    <citation type="submission" date="2015-07" db="EMBL/GenBank/DDBJ databases">
        <title>Adaptation to a free-living lifestyle via gene acquisitions in the diplomonad Trepomonas sp. PC1.</title>
        <authorList>
            <person name="Xu F."/>
            <person name="Jerlstrom-Hultqvist J."/>
            <person name="Kolisko M."/>
            <person name="Simpson A.G.B."/>
            <person name="Roger A.J."/>
            <person name="Svard S.G."/>
            <person name="Andersson J.O."/>
        </authorList>
    </citation>
    <scope>NUCLEOTIDE SEQUENCE</scope>
    <source>
        <strain evidence="1">PC1</strain>
    </source>
</reference>